<comment type="caution">
    <text evidence="16">The sequence shown here is derived from an EMBL/GenBank/DDBJ whole genome shotgun (WGS) entry which is preliminary data.</text>
</comment>
<dbReference type="RefSeq" id="WP_117580949.1">
    <property type="nucleotide sequence ID" value="NZ_QUSL01000006.1"/>
</dbReference>
<keyword evidence="12" id="KW-0902">Two-component regulatory system</keyword>
<dbReference type="InterPro" id="IPR036097">
    <property type="entry name" value="HisK_dim/P_sf"/>
</dbReference>
<feature type="transmembrane region" description="Helical" evidence="14">
    <location>
        <begin position="170"/>
        <end position="190"/>
    </location>
</feature>
<dbReference type="InterPro" id="IPR003594">
    <property type="entry name" value="HATPase_dom"/>
</dbReference>
<dbReference type="PANTHER" id="PTHR45528">
    <property type="entry name" value="SENSOR HISTIDINE KINASE CPXA"/>
    <property type="match status" value="1"/>
</dbReference>
<dbReference type="InterPro" id="IPR005467">
    <property type="entry name" value="His_kinase_dom"/>
</dbReference>
<dbReference type="PROSITE" id="PS50109">
    <property type="entry name" value="HIS_KIN"/>
    <property type="match status" value="1"/>
</dbReference>
<keyword evidence="11 14" id="KW-1133">Transmembrane helix</keyword>
<dbReference type="GO" id="GO:0005886">
    <property type="term" value="C:plasma membrane"/>
    <property type="evidence" value="ECO:0007669"/>
    <property type="project" value="UniProtKB-SubCell"/>
</dbReference>
<dbReference type="SUPFAM" id="SSF55874">
    <property type="entry name" value="ATPase domain of HSP90 chaperone/DNA topoisomerase II/histidine kinase"/>
    <property type="match status" value="1"/>
</dbReference>
<comment type="catalytic activity">
    <reaction evidence="1">
        <text>ATP + protein L-histidine = ADP + protein N-phospho-L-histidine.</text>
        <dbReference type="EC" id="2.7.13.3"/>
    </reaction>
</comment>
<evidence type="ECO:0000256" key="10">
    <source>
        <dbReference type="ARBA" id="ARBA00022840"/>
    </source>
</evidence>
<evidence type="ECO:0000256" key="3">
    <source>
        <dbReference type="ARBA" id="ARBA00012438"/>
    </source>
</evidence>
<dbReference type="SUPFAM" id="SSF47384">
    <property type="entry name" value="Homodimeric domain of signal transducing histidine kinase"/>
    <property type="match status" value="1"/>
</dbReference>
<evidence type="ECO:0000259" key="15">
    <source>
        <dbReference type="PROSITE" id="PS50109"/>
    </source>
</evidence>
<reference evidence="16 17" key="1">
    <citation type="submission" date="2018-08" db="EMBL/GenBank/DDBJ databases">
        <title>A genome reference for cultivated species of the human gut microbiota.</title>
        <authorList>
            <person name="Zou Y."/>
            <person name="Xue W."/>
            <person name="Luo G."/>
        </authorList>
    </citation>
    <scope>NUCLEOTIDE SEQUENCE [LARGE SCALE GENOMIC DNA]</scope>
    <source>
        <strain evidence="16 17">OM06-4</strain>
    </source>
</reference>
<accession>A0A3E3EEP0</accession>
<sequence>MLNKFSLQRQLSRFSLQKQLIIIFSLLAMLVILILVPLINKNLNALIDEEMFKTLDTSQSAYIDFDYSPIAKSSDKQIYHMTYDKNTNYLFPPSNLTRDKVLALYPVFADKLNEMLKGNKDKIQAKGTLDGDTLYFQITKKDSDSYIISLVYSDYSASLISSIRQQIINILYVSFAVIGAIIFIWVSGLIKPLKLIRNYIEDIRKDKQSELKIDRGDEIGFVSDELVAMKEEIDKQSKIKEEMIHNISHDLKTPIALIKSYSQSVKDDIYPYGDKNSSMDIIIENAERLDGKVKSLLYLNRLDFISGENSDSEVDMHELIEHIVIQLQGMHPEIEIETDLAFVSFKGDEECWRICVENIVDNAYRYVDKKIKIILKNDYLEIYNDGEPIDNYNIEALFQPYEKGTKGQFGLGLSIVHKTCTMYGYNVAAVNQETGVSFIIEKKYN</sequence>
<dbReference type="InterPro" id="IPR003661">
    <property type="entry name" value="HisK_dim/P_dom"/>
</dbReference>
<evidence type="ECO:0000256" key="2">
    <source>
        <dbReference type="ARBA" id="ARBA00004651"/>
    </source>
</evidence>
<dbReference type="Pfam" id="PF00512">
    <property type="entry name" value="HisKA"/>
    <property type="match status" value="1"/>
</dbReference>
<dbReference type="Pfam" id="PF02518">
    <property type="entry name" value="HATPase_c"/>
    <property type="match status" value="1"/>
</dbReference>
<keyword evidence="6" id="KW-0808">Transferase</keyword>
<gene>
    <name evidence="16" type="ORF">DXB93_05780</name>
</gene>
<evidence type="ECO:0000256" key="11">
    <source>
        <dbReference type="ARBA" id="ARBA00022989"/>
    </source>
</evidence>
<name>A0A3E3EEP0_9FIRM</name>
<dbReference type="Gene3D" id="3.30.565.10">
    <property type="entry name" value="Histidine kinase-like ATPase, C-terminal domain"/>
    <property type="match status" value="1"/>
</dbReference>
<keyword evidence="4" id="KW-1003">Cell membrane</keyword>
<protein>
    <recommendedName>
        <fullName evidence="3">histidine kinase</fullName>
        <ecNumber evidence="3">2.7.13.3</ecNumber>
    </recommendedName>
</protein>
<dbReference type="CDD" id="cd00082">
    <property type="entry name" value="HisKA"/>
    <property type="match status" value="1"/>
</dbReference>
<keyword evidence="13 14" id="KW-0472">Membrane</keyword>
<evidence type="ECO:0000256" key="1">
    <source>
        <dbReference type="ARBA" id="ARBA00000085"/>
    </source>
</evidence>
<feature type="transmembrane region" description="Helical" evidence="14">
    <location>
        <begin position="20"/>
        <end position="39"/>
    </location>
</feature>
<proteinExistence type="predicted"/>
<keyword evidence="10" id="KW-0067">ATP-binding</keyword>
<evidence type="ECO:0000256" key="8">
    <source>
        <dbReference type="ARBA" id="ARBA00022741"/>
    </source>
</evidence>
<evidence type="ECO:0000256" key="12">
    <source>
        <dbReference type="ARBA" id="ARBA00023012"/>
    </source>
</evidence>
<dbReference type="SMART" id="SM00388">
    <property type="entry name" value="HisKA"/>
    <property type="match status" value="1"/>
</dbReference>
<evidence type="ECO:0000256" key="9">
    <source>
        <dbReference type="ARBA" id="ARBA00022777"/>
    </source>
</evidence>
<dbReference type="AlphaFoldDB" id="A0A3E3EEP0"/>
<organism evidence="16 17">
    <name type="scientific">Thomasclavelia ramosa</name>
    <dbReference type="NCBI Taxonomy" id="1547"/>
    <lineage>
        <taxon>Bacteria</taxon>
        <taxon>Bacillati</taxon>
        <taxon>Bacillota</taxon>
        <taxon>Erysipelotrichia</taxon>
        <taxon>Erysipelotrichales</taxon>
        <taxon>Coprobacillaceae</taxon>
        <taxon>Thomasclavelia</taxon>
    </lineage>
</organism>
<keyword evidence="5" id="KW-0597">Phosphoprotein</keyword>
<keyword evidence="9 16" id="KW-0418">Kinase</keyword>
<dbReference type="GO" id="GO:0000155">
    <property type="term" value="F:phosphorelay sensor kinase activity"/>
    <property type="evidence" value="ECO:0007669"/>
    <property type="project" value="InterPro"/>
</dbReference>
<comment type="subcellular location">
    <subcellularLocation>
        <location evidence="2">Cell membrane</location>
        <topology evidence="2">Multi-pass membrane protein</topology>
    </subcellularLocation>
</comment>
<evidence type="ECO:0000313" key="16">
    <source>
        <dbReference type="EMBL" id="RGD86367.1"/>
    </source>
</evidence>
<feature type="domain" description="Histidine kinase" evidence="15">
    <location>
        <begin position="246"/>
        <end position="445"/>
    </location>
</feature>
<evidence type="ECO:0000256" key="6">
    <source>
        <dbReference type="ARBA" id="ARBA00022679"/>
    </source>
</evidence>
<dbReference type="Proteomes" id="UP000261032">
    <property type="component" value="Unassembled WGS sequence"/>
</dbReference>
<evidence type="ECO:0000256" key="14">
    <source>
        <dbReference type="SAM" id="Phobius"/>
    </source>
</evidence>
<dbReference type="SMART" id="SM00387">
    <property type="entry name" value="HATPase_c"/>
    <property type="match status" value="1"/>
</dbReference>
<evidence type="ECO:0000256" key="13">
    <source>
        <dbReference type="ARBA" id="ARBA00023136"/>
    </source>
</evidence>
<dbReference type="InterPro" id="IPR036890">
    <property type="entry name" value="HATPase_C_sf"/>
</dbReference>
<keyword evidence="7 14" id="KW-0812">Transmembrane</keyword>
<evidence type="ECO:0000256" key="5">
    <source>
        <dbReference type="ARBA" id="ARBA00022553"/>
    </source>
</evidence>
<dbReference type="PANTHER" id="PTHR45528:SF1">
    <property type="entry name" value="SENSOR HISTIDINE KINASE CPXA"/>
    <property type="match status" value="1"/>
</dbReference>
<dbReference type="Gene3D" id="6.10.340.10">
    <property type="match status" value="1"/>
</dbReference>
<dbReference type="GO" id="GO:0005524">
    <property type="term" value="F:ATP binding"/>
    <property type="evidence" value="ECO:0007669"/>
    <property type="project" value="UniProtKB-KW"/>
</dbReference>
<evidence type="ECO:0000313" key="17">
    <source>
        <dbReference type="Proteomes" id="UP000261032"/>
    </source>
</evidence>
<dbReference type="Gene3D" id="1.10.287.130">
    <property type="match status" value="1"/>
</dbReference>
<evidence type="ECO:0000256" key="4">
    <source>
        <dbReference type="ARBA" id="ARBA00022475"/>
    </source>
</evidence>
<dbReference type="EC" id="2.7.13.3" evidence="3"/>
<evidence type="ECO:0000256" key="7">
    <source>
        <dbReference type="ARBA" id="ARBA00022692"/>
    </source>
</evidence>
<dbReference type="EMBL" id="QUSL01000006">
    <property type="protein sequence ID" value="RGD86367.1"/>
    <property type="molecule type" value="Genomic_DNA"/>
</dbReference>
<dbReference type="InterPro" id="IPR050398">
    <property type="entry name" value="HssS/ArlS-like"/>
</dbReference>
<keyword evidence="8" id="KW-0547">Nucleotide-binding</keyword>